<dbReference type="GO" id="GO:0003677">
    <property type="term" value="F:DNA binding"/>
    <property type="evidence" value="ECO:0007669"/>
    <property type="project" value="UniProtKB-UniRule"/>
</dbReference>
<keyword evidence="6" id="KW-0678">Repressor</keyword>
<feature type="binding site" evidence="6">
    <location>
        <position position="152"/>
    </location>
    <ligand>
        <name>biotin</name>
        <dbReference type="ChEBI" id="CHEBI:57586"/>
    </ligand>
</feature>
<dbReference type="Gene3D" id="3.30.930.10">
    <property type="entry name" value="Bira Bifunctional Protein, Domain 2"/>
    <property type="match status" value="1"/>
</dbReference>
<dbReference type="EC" id="6.3.4.15" evidence="6"/>
<dbReference type="Pfam" id="PF03099">
    <property type="entry name" value="BPL_LplA_LipB"/>
    <property type="match status" value="1"/>
</dbReference>
<dbReference type="InterPro" id="IPR008988">
    <property type="entry name" value="Transcriptional_repressor_C"/>
</dbReference>
<comment type="function">
    <text evidence="6">Acts both as a biotin--[acetyl-CoA-carboxylase] ligase and a biotin-operon repressor. In the presence of ATP, BirA activates biotin to form the BirA-biotinyl-5'-adenylate (BirA-bio-5'-AMP or holoBirA) complex. HoloBirA can either transfer the biotinyl moiety to the biotin carboxyl carrier protein (BCCP) subunit of acetyl-CoA carboxylase, or bind to the biotin operator site and inhibit transcription of the operon.</text>
</comment>
<organism evidence="8 9">
    <name type="scientific">Mannheimia succiniciproducens (strain KCTC 0769BP / MBEL55E)</name>
    <dbReference type="NCBI Taxonomy" id="221988"/>
    <lineage>
        <taxon>Bacteria</taxon>
        <taxon>Pseudomonadati</taxon>
        <taxon>Pseudomonadota</taxon>
        <taxon>Gammaproteobacteria</taxon>
        <taxon>Pasteurellales</taxon>
        <taxon>Pasteurellaceae</taxon>
        <taxon>Basfia</taxon>
    </lineage>
</organism>
<dbReference type="PANTHER" id="PTHR12835:SF5">
    <property type="entry name" value="BIOTIN--PROTEIN LIGASE"/>
    <property type="match status" value="1"/>
</dbReference>
<evidence type="ECO:0000256" key="2">
    <source>
        <dbReference type="ARBA" id="ARBA00022741"/>
    </source>
</evidence>
<keyword evidence="6" id="KW-0804">Transcription</keyword>
<evidence type="ECO:0000256" key="1">
    <source>
        <dbReference type="ARBA" id="ARBA00022598"/>
    </source>
</evidence>
<name>Q65UH8_MANSM</name>
<dbReference type="AlphaFoldDB" id="Q65UH8"/>
<dbReference type="PANTHER" id="PTHR12835">
    <property type="entry name" value="BIOTIN PROTEIN LIGASE"/>
    <property type="match status" value="1"/>
</dbReference>
<keyword evidence="1 6" id="KW-0436">Ligase</keyword>
<dbReference type="SUPFAM" id="SSF50037">
    <property type="entry name" value="C-terminal domain of transcriptional repressors"/>
    <property type="match status" value="1"/>
</dbReference>
<proteinExistence type="inferred from homology"/>
<dbReference type="STRING" id="221988.MS0775"/>
<feature type="binding site" evidence="6">
    <location>
        <begin position="156"/>
        <end position="158"/>
    </location>
    <ligand>
        <name>biotin</name>
        <dbReference type="ChEBI" id="CHEBI:57586"/>
    </ligand>
</feature>
<feature type="DNA-binding region" description="H-T-H motif" evidence="6">
    <location>
        <begin position="63"/>
        <end position="82"/>
    </location>
</feature>
<dbReference type="SUPFAM" id="SSF55681">
    <property type="entry name" value="Class II aaRS and biotin synthetases"/>
    <property type="match status" value="1"/>
</dbReference>
<keyword evidence="6" id="KW-0238">DNA-binding</keyword>
<gene>
    <name evidence="6 8" type="primary">birA</name>
    <name evidence="8" type="ordered locus">MS0775</name>
</gene>
<dbReference type="HOGENOM" id="CLU_051096_4_0_6"/>
<evidence type="ECO:0000256" key="3">
    <source>
        <dbReference type="ARBA" id="ARBA00022840"/>
    </source>
</evidence>
<protein>
    <recommendedName>
        <fullName evidence="6">Bifunctional ligase/repressor BirA</fullName>
    </recommendedName>
    <alternativeName>
        <fullName evidence="6">Biotin operon repressor</fullName>
    </alternativeName>
    <alternativeName>
        <fullName evidence="6">Biotin--[acetyl-CoA-carboxylase] ligase</fullName>
        <ecNumber evidence="6">6.3.4.15</ecNumber>
    </alternativeName>
    <alternativeName>
        <fullName evidence="6">Biotin--protein ligase</fullName>
    </alternativeName>
    <alternativeName>
        <fullName evidence="6">Biotin-[acetyl-CoA carboxylase] synthetase</fullName>
    </alternativeName>
</protein>
<evidence type="ECO:0000256" key="6">
    <source>
        <dbReference type="HAMAP-Rule" id="MF_00978"/>
    </source>
</evidence>
<dbReference type="InterPro" id="IPR003142">
    <property type="entry name" value="BPL_C"/>
</dbReference>
<dbReference type="Gene3D" id="2.30.30.100">
    <property type="match status" value="1"/>
</dbReference>
<dbReference type="InterPro" id="IPR004143">
    <property type="entry name" value="BPL_LPL_catalytic"/>
</dbReference>
<keyword evidence="6" id="KW-0805">Transcription regulation</keyword>
<reference evidence="8 9" key="1">
    <citation type="journal article" date="2004" name="Nat. Biotechnol.">
        <title>The genome sequence of the capnophilic rumen bacterium Mannheimia succiniciproducens.</title>
        <authorList>
            <person name="Hong S.H."/>
            <person name="Kim J.S."/>
            <person name="Lee S.Y."/>
            <person name="In Y.H."/>
            <person name="Choi S.S."/>
            <person name="Rih J.-K."/>
            <person name="Kim C.H."/>
            <person name="Jeong H."/>
            <person name="Hur C.G."/>
            <person name="Kim J.J."/>
        </authorList>
    </citation>
    <scope>NUCLEOTIDE SEQUENCE [LARGE SCALE GENOMIC DNA]</scope>
    <source>
        <strain evidence="9">KCTC 0769BP / MBEL55E</strain>
    </source>
</reference>
<dbReference type="InterPro" id="IPR045864">
    <property type="entry name" value="aa-tRNA-synth_II/BPL/LPL"/>
</dbReference>
<comment type="similarity">
    <text evidence="6">Belongs to the biotin--protein ligase family.</text>
</comment>
<dbReference type="GO" id="GO:0005524">
    <property type="term" value="F:ATP binding"/>
    <property type="evidence" value="ECO:0007669"/>
    <property type="project" value="UniProtKB-UniRule"/>
</dbReference>
<dbReference type="CDD" id="cd16442">
    <property type="entry name" value="BPL"/>
    <property type="match status" value="1"/>
</dbReference>
<dbReference type="eggNOG" id="COG0340">
    <property type="taxonomic scope" value="Bacteria"/>
</dbReference>
<accession>Q65UH8</accession>
<dbReference type="KEGG" id="msu:MS0775"/>
<dbReference type="NCBIfam" id="TIGR00121">
    <property type="entry name" value="birA_ligase"/>
    <property type="match status" value="1"/>
</dbReference>
<dbReference type="EMBL" id="AE016827">
    <property type="protein sequence ID" value="AAU37382.1"/>
    <property type="molecule type" value="Genomic_DNA"/>
</dbReference>
<feature type="binding site" evidence="6">
    <location>
        <begin position="129"/>
        <end position="131"/>
    </location>
    <ligand>
        <name>biotin</name>
        <dbReference type="ChEBI" id="CHEBI:57586"/>
    </ligand>
</feature>
<dbReference type="GO" id="GO:0004077">
    <property type="term" value="F:biotin--[biotin carboxyl-carrier protein] ligase activity"/>
    <property type="evidence" value="ECO:0007669"/>
    <property type="project" value="UniProtKB-UniRule"/>
</dbReference>
<evidence type="ECO:0000256" key="5">
    <source>
        <dbReference type="ARBA" id="ARBA00047846"/>
    </source>
</evidence>
<evidence type="ECO:0000256" key="4">
    <source>
        <dbReference type="ARBA" id="ARBA00023267"/>
    </source>
</evidence>
<comment type="catalytic activity">
    <reaction evidence="5 6">
        <text>biotin + L-lysyl-[protein] + ATP = N(6)-biotinyl-L-lysyl-[protein] + AMP + diphosphate + H(+)</text>
        <dbReference type="Rhea" id="RHEA:11756"/>
        <dbReference type="Rhea" id="RHEA-COMP:9752"/>
        <dbReference type="Rhea" id="RHEA-COMP:10505"/>
        <dbReference type="ChEBI" id="CHEBI:15378"/>
        <dbReference type="ChEBI" id="CHEBI:29969"/>
        <dbReference type="ChEBI" id="CHEBI:30616"/>
        <dbReference type="ChEBI" id="CHEBI:33019"/>
        <dbReference type="ChEBI" id="CHEBI:57586"/>
        <dbReference type="ChEBI" id="CHEBI:83144"/>
        <dbReference type="ChEBI" id="CHEBI:456215"/>
        <dbReference type="EC" id="6.3.4.15"/>
    </reaction>
</comment>
<keyword evidence="4 6" id="KW-0092">Biotin</keyword>
<keyword evidence="3 6" id="KW-0067">ATP-binding</keyword>
<dbReference type="Pfam" id="PF02237">
    <property type="entry name" value="BPL_C"/>
    <property type="match status" value="1"/>
</dbReference>
<sequence length="360" mass="40782">MFYVDVKKYCGRIIQGWQSFGNGFFKKNFYFFELYDKKTSYIFSGKFMSSLLEILADGQPKTFKKLTALLSLSQAQLLDETERLQTLGIQIKASPQTLQLIPQLDLLDGARLSKALFPHRVVIQPVIDSTNQYILNHLAELKKGDLCLSEHQTAGRGRRGRQWLSPFAGQLILSIYWTLNARKPLDGLSLVIGMAIADAIKSAGGKEINLKWPNDLLLNGRKLAGILIEIANRQQDQLNLVIGIGINLSLPKLKAQIDQPWAELCEILPQLDRNELLIRVVKHLYLYLAAFEREGINAVFREKWAETDYYFNKEVNIITEKQTITGINQGIDENGYILIKTKNGELLKFNGGEVSLRKPA</sequence>
<feature type="domain" description="BPL/LPL catalytic" evidence="7">
    <location>
        <begin position="106"/>
        <end position="292"/>
    </location>
</feature>
<dbReference type="HAMAP" id="MF_00978">
    <property type="entry name" value="Bifunct_BirA"/>
    <property type="match status" value="1"/>
</dbReference>
<dbReference type="NCBIfam" id="NF008847">
    <property type="entry name" value="PRK11886.1-2"/>
    <property type="match status" value="1"/>
</dbReference>
<evidence type="ECO:0000259" key="7">
    <source>
        <dbReference type="PROSITE" id="PS51733"/>
    </source>
</evidence>
<evidence type="ECO:0000313" key="9">
    <source>
        <dbReference type="Proteomes" id="UP000000607"/>
    </source>
</evidence>
<dbReference type="InterPro" id="IPR004408">
    <property type="entry name" value="Biotin_CoA_COase_ligase"/>
</dbReference>
<dbReference type="InterPro" id="IPR030855">
    <property type="entry name" value="Bifunct_BirA"/>
</dbReference>
<dbReference type="PROSITE" id="PS51733">
    <property type="entry name" value="BPL_LPL_CATALYTIC"/>
    <property type="match status" value="1"/>
</dbReference>
<dbReference type="Proteomes" id="UP000000607">
    <property type="component" value="Chromosome"/>
</dbReference>
<keyword evidence="2 6" id="KW-0547">Nucleotide-binding</keyword>
<keyword evidence="9" id="KW-1185">Reference proteome</keyword>
<dbReference type="GO" id="GO:0006355">
    <property type="term" value="P:regulation of DNA-templated transcription"/>
    <property type="evidence" value="ECO:0007669"/>
    <property type="project" value="UniProtKB-UniRule"/>
</dbReference>
<evidence type="ECO:0000313" key="8">
    <source>
        <dbReference type="EMBL" id="AAU37382.1"/>
    </source>
</evidence>
<dbReference type="GO" id="GO:0005737">
    <property type="term" value="C:cytoplasm"/>
    <property type="evidence" value="ECO:0007669"/>
    <property type="project" value="TreeGrafter"/>
</dbReference>
<feature type="binding site" evidence="6">
    <location>
        <position position="222"/>
    </location>
    <ligand>
        <name>biotin</name>
        <dbReference type="ChEBI" id="CHEBI:57586"/>
    </ligand>
</feature>